<dbReference type="Proteomes" id="UP000326354">
    <property type="component" value="Chromosome"/>
</dbReference>
<name>A0A5S9IRY4_UABAM</name>
<reference evidence="1 2" key="1">
    <citation type="submission" date="2019-08" db="EMBL/GenBank/DDBJ databases">
        <title>Complete genome sequence of Candidatus Uab amorphum.</title>
        <authorList>
            <person name="Shiratori T."/>
            <person name="Suzuki S."/>
            <person name="Kakizawa Y."/>
            <person name="Ishida K."/>
        </authorList>
    </citation>
    <scope>NUCLEOTIDE SEQUENCE [LARGE SCALE GENOMIC DNA]</scope>
    <source>
        <strain evidence="1 2">SRT547</strain>
    </source>
</reference>
<sequence>MKSSYYKERHSRSINILRGDLTVSPDHALFPIFLTVRAEDNSKAISTAREYYTKIENDVKRLFSDITLSTGSYQEQHKTKVSAKVFNKQDSEYLQVDIAFHLRVPLLEEDFWERSTKVSRILDCLKVWTDKYKNHGDIHITTNDPGFDVRDREKYREEISEGIYEKMMNTITVIAKREQKKPRVKEVTGSTEIECHVINISKAILSMQLNFIVDFVDE</sequence>
<evidence type="ECO:0000313" key="2">
    <source>
        <dbReference type="Proteomes" id="UP000326354"/>
    </source>
</evidence>
<evidence type="ECO:0000313" key="1">
    <source>
        <dbReference type="EMBL" id="BBM86506.1"/>
    </source>
</evidence>
<accession>A0A5S9IRY4</accession>
<gene>
    <name evidence="1" type="ORF">UABAM_04892</name>
</gene>
<dbReference type="AlphaFoldDB" id="A0A5S9IRY4"/>
<proteinExistence type="predicted"/>
<dbReference type="RefSeq" id="WP_151970560.1">
    <property type="nucleotide sequence ID" value="NZ_AP019860.1"/>
</dbReference>
<keyword evidence="2" id="KW-1185">Reference proteome</keyword>
<dbReference type="EMBL" id="AP019860">
    <property type="protein sequence ID" value="BBM86506.1"/>
    <property type="molecule type" value="Genomic_DNA"/>
</dbReference>
<organism evidence="1 2">
    <name type="scientific">Uabimicrobium amorphum</name>
    <dbReference type="NCBI Taxonomy" id="2596890"/>
    <lineage>
        <taxon>Bacteria</taxon>
        <taxon>Pseudomonadati</taxon>
        <taxon>Planctomycetota</taxon>
        <taxon>Candidatus Uabimicrobiia</taxon>
        <taxon>Candidatus Uabimicrobiales</taxon>
        <taxon>Candidatus Uabimicrobiaceae</taxon>
        <taxon>Candidatus Uabimicrobium</taxon>
    </lineage>
</organism>
<dbReference type="KEGG" id="uam:UABAM_04892"/>
<protein>
    <submittedName>
        <fullName evidence="1">Uncharacterized protein</fullName>
    </submittedName>
</protein>